<comment type="caution">
    <text evidence="1">The sequence shown here is derived from an EMBL/GenBank/DDBJ whole genome shotgun (WGS) entry which is preliminary data.</text>
</comment>
<reference evidence="1 2" key="1">
    <citation type="submission" date="2019-07" db="EMBL/GenBank/DDBJ databases">
        <title>Rhodotorula toruloides NBRC10032 genome sequencing.</title>
        <authorList>
            <person name="Shida Y."/>
            <person name="Takaku H."/>
            <person name="Ogasawara W."/>
            <person name="Mori K."/>
        </authorList>
    </citation>
    <scope>NUCLEOTIDE SEQUENCE [LARGE SCALE GENOMIC DNA]</scope>
    <source>
        <strain evidence="1 2">NBRC10032</strain>
    </source>
</reference>
<dbReference type="EMBL" id="BJWK01000005">
    <property type="protein sequence ID" value="GEM08188.1"/>
    <property type="molecule type" value="Genomic_DNA"/>
</dbReference>
<sequence length="87" mass="9858">MAFEAYAPSDNLRSLSLQYYHLDAISAGFTLPHLEALSINEVFASTETFRDILRLRSTPHFRKLSLIDNVCGLATYCPASYSFQRHS</sequence>
<name>A0A511KCT5_RHOTO</name>
<organism evidence="1 2">
    <name type="scientific">Rhodotorula toruloides</name>
    <name type="common">Yeast</name>
    <name type="synonym">Rhodosporidium toruloides</name>
    <dbReference type="NCBI Taxonomy" id="5286"/>
    <lineage>
        <taxon>Eukaryota</taxon>
        <taxon>Fungi</taxon>
        <taxon>Dikarya</taxon>
        <taxon>Basidiomycota</taxon>
        <taxon>Pucciniomycotina</taxon>
        <taxon>Microbotryomycetes</taxon>
        <taxon>Sporidiobolales</taxon>
        <taxon>Sporidiobolaceae</taxon>
        <taxon>Rhodotorula</taxon>
    </lineage>
</organism>
<evidence type="ECO:0000313" key="1">
    <source>
        <dbReference type="EMBL" id="GEM08188.1"/>
    </source>
</evidence>
<accession>A0A511KCT5</accession>
<evidence type="ECO:0000313" key="2">
    <source>
        <dbReference type="Proteomes" id="UP000321518"/>
    </source>
</evidence>
<dbReference type="Proteomes" id="UP000321518">
    <property type="component" value="Unassembled WGS sequence"/>
</dbReference>
<gene>
    <name evidence="1" type="ORF">Rt10032_c05g2205</name>
</gene>
<proteinExistence type="predicted"/>
<protein>
    <submittedName>
        <fullName evidence="1">Uncharacterized protein</fullName>
    </submittedName>
</protein>
<dbReference type="AlphaFoldDB" id="A0A511KCT5"/>